<dbReference type="InterPro" id="IPR023393">
    <property type="entry name" value="START-like_dom_sf"/>
</dbReference>
<dbReference type="EMBL" id="VEPZ02001568">
    <property type="protein sequence ID" value="KAE8667723.1"/>
    <property type="molecule type" value="Genomic_DNA"/>
</dbReference>
<dbReference type="InterPro" id="IPR051761">
    <property type="entry name" value="MLP-like_ligand-binding"/>
</dbReference>
<comment type="caution">
    <text evidence="2">The sequence shown here is derived from an EMBL/GenBank/DDBJ whole genome shotgun (WGS) entry which is preliminary data.</text>
</comment>
<dbReference type="PANTHER" id="PTHR31907">
    <property type="entry name" value="MLP-LIKE PROTEIN 423"/>
    <property type="match status" value="1"/>
</dbReference>
<reference evidence="2" key="1">
    <citation type="submission" date="2019-09" db="EMBL/GenBank/DDBJ databases">
        <title>Draft genome information of white flower Hibiscus syriacus.</title>
        <authorList>
            <person name="Kim Y.-M."/>
        </authorList>
    </citation>
    <scope>NUCLEOTIDE SEQUENCE [LARGE SCALE GENOMIC DNA]</scope>
    <source>
        <strain evidence="2">YM2019G1</strain>
    </source>
</reference>
<dbReference type="Pfam" id="PF07727">
    <property type="entry name" value="RVT_2"/>
    <property type="match status" value="1"/>
</dbReference>
<protein>
    <submittedName>
        <fullName evidence="2">MLP-like protein 28</fullName>
    </submittedName>
</protein>
<dbReference type="SMART" id="SM01037">
    <property type="entry name" value="Bet_v_1"/>
    <property type="match status" value="1"/>
</dbReference>
<dbReference type="InterPro" id="IPR013103">
    <property type="entry name" value="RVT_2"/>
</dbReference>
<keyword evidence="3" id="KW-1185">Reference proteome</keyword>
<dbReference type="AlphaFoldDB" id="A0A6A2WZP9"/>
<dbReference type="CDD" id="cd07816">
    <property type="entry name" value="Bet_v1-like"/>
    <property type="match status" value="1"/>
</dbReference>
<name>A0A6A2WZP9_HIBSY</name>
<gene>
    <name evidence="2" type="ORF">F3Y22_tig00112383pilonHSYRG00485</name>
</gene>
<dbReference type="InterPro" id="IPR000916">
    <property type="entry name" value="Bet_v_I/MLP"/>
</dbReference>
<proteinExistence type="predicted"/>
<sequence>MRPDGLIQWYKARLVVKGFTQKFVLDYFDPYSPVMNISMIRALFALVSIHKLRVHQIDVKTTFLKGDLDEEIYMRTMNYTRPDIAYACTLDWKLEFVGYPAVLKGYCDANWVSDNDESEFIALDLAGQEAEWLRSLLANILLWGRPTPPVSLLCDSQAVICVVKNQAYNVEKEPSRSTYQRVKSEVGPRFVEGDGSAIPPAVHSGFGCTEFGATVLTSGDGPPTAAITHIGTNSFISCKPIVHTGPRKDREINLLNVADGNWLLNRRSTTGKLDIYVEIKASPQQFHDMFTNRPHHVHHTSSDKIQGCDLHDGEFGKVGTILNWTYVHDGKAKKAKELVEAVDPAKNLITFRVLEGDLLEDYKSFVFAIQASPNRGGSGSVVHWTLEYEKLHEGIDHPESMVEFVKDLSIDIDAHLTKPN</sequence>
<organism evidence="2 3">
    <name type="scientific">Hibiscus syriacus</name>
    <name type="common">Rose of Sharon</name>
    <dbReference type="NCBI Taxonomy" id="106335"/>
    <lineage>
        <taxon>Eukaryota</taxon>
        <taxon>Viridiplantae</taxon>
        <taxon>Streptophyta</taxon>
        <taxon>Embryophyta</taxon>
        <taxon>Tracheophyta</taxon>
        <taxon>Spermatophyta</taxon>
        <taxon>Magnoliopsida</taxon>
        <taxon>eudicotyledons</taxon>
        <taxon>Gunneridae</taxon>
        <taxon>Pentapetalae</taxon>
        <taxon>rosids</taxon>
        <taxon>malvids</taxon>
        <taxon>Malvales</taxon>
        <taxon>Malvaceae</taxon>
        <taxon>Malvoideae</taxon>
        <taxon>Hibiscus</taxon>
    </lineage>
</organism>
<dbReference type="Pfam" id="PF00407">
    <property type="entry name" value="Bet_v_1"/>
    <property type="match status" value="1"/>
</dbReference>
<evidence type="ECO:0000259" key="1">
    <source>
        <dbReference type="SMART" id="SM01037"/>
    </source>
</evidence>
<dbReference type="Proteomes" id="UP000436088">
    <property type="component" value="Unassembled WGS sequence"/>
</dbReference>
<evidence type="ECO:0000313" key="3">
    <source>
        <dbReference type="Proteomes" id="UP000436088"/>
    </source>
</evidence>
<dbReference type="SUPFAM" id="SSF55961">
    <property type="entry name" value="Bet v1-like"/>
    <property type="match status" value="1"/>
</dbReference>
<evidence type="ECO:0000313" key="2">
    <source>
        <dbReference type="EMBL" id="KAE8667723.1"/>
    </source>
</evidence>
<feature type="domain" description="Bet v I/Major latex protein" evidence="1">
    <location>
        <begin position="268"/>
        <end position="419"/>
    </location>
</feature>
<dbReference type="GO" id="GO:0006952">
    <property type="term" value="P:defense response"/>
    <property type="evidence" value="ECO:0007669"/>
    <property type="project" value="InterPro"/>
</dbReference>
<accession>A0A6A2WZP9</accession>
<dbReference type="Gene3D" id="3.30.530.20">
    <property type="match status" value="1"/>
</dbReference>